<reference evidence="2 3" key="1">
    <citation type="submission" date="2016-04" db="EMBL/GenBank/DDBJ databases">
        <title>Complete genome sequence and analysis of deep-sea sediment isolate, Amycolatopsis sp. WP1.</title>
        <authorList>
            <person name="Wang H."/>
            <person name="Chen S."/>
            <person name="Wu Q."/>
        </authorList>
    </citation>
    <scope>NUCLEOTIDE SEQUENCE [LARGE SCALE GENOMIC DNA]</scope>
    <source>
        <strain evidence="2 3">WP1</strain>
    </source>
</reference>
<organism evidence="2 3">
    <name type="scientific">Amycolatopsis albispora</name>
    <dbReference type="NCBI Taxonomy" id="1804986"/>
    <lineage>
        <taxon>Bacteria</taxon>
        <taxon>Bacillati</taxon>
        <taxon>Actinomycetota</taxon>
        <taxon>Actinomycetes</taxon>
        <taxon>Pseudonocardiales</taxon>
        <taxon>Pseudonocardiaceae</taxon>
        <taxon>Amycolatopsis</taxon>
    </lineage>
</organism>
<dbReference type="InterPro" id="IPR000073">
    <property type="entry name" value="AB_hydrolase_1"/>
</dbReference>
<dbReference type="AlphaFoldDB" id="A0A344LFB2"/>
<dbReference type="GO" id="GO:0016787">
    <property type="term" value="F:hydrolase activity"/>
    <property type="evidence" value="ECO:0007669"/>
    <property type="project" value="UniProtKB-KW"/>
</dbReference>
<evidence type="ECO:0000313" key="3">
    <source>
        <dbReference type="Proteomes" id="UP000250434"/>
    </source>
</evidence>
<dbReference type="RefSeq" id="WP_113695803.1">
    <property type="nucleotide sequence ID" value="NZ_CP015163.1"/>
</dbReference>
<dbReference type="OrthoDB" id="3400345at2"/>
<dbReference type="Gene3D" id="3.40.50.1820">
    <property type="entry name" value="alpha/beta hydrolase"/>
    <property type="match status" value="1"/>
</dbReference>
<dbReference type="EMBL" id="CP015163">
    <property type="protein sequence ID" value="AXB46736.1"/>
    <property type="molecule type" value="Genomic_DNA"/>
</dbReference>
<keyword evidence="2" id="KW-0378">Hydrolase</keyword>
<dbReference type="Pfam" id="PF00561">
    <property type="entry name" value="Abhydrolase_1"/>
    <property type="match status" value="1"/>
</dbReference>
<feature type="domain" description="AB hydrolase-1" evidence="1">
    <location>
        <begin position="30"/>
        <end position="270"/>
    </location>
</feature>
<dbReference type="InterPro" id="IPR029058">
    <property type="entry name" value="AB_hydrolase_fold"/>
</dbReference>
<proteinExistence type="predicted"/>
<dbReference type="KEGG" id="aab:A4R43_33395"/>
<protein>
    <submittedName>
        <fullName evidence="2">Alpha/beta hydrolase</fullName>
    </submittedName>
</protein>
<accession>A0A344LFB2</accession>
<evidence type="ECO:0000259" key="1">
    <source>
        <dbReference type="Pfam" id="PF00561"/>
    </source>
</evidence>
<dbReference type="InterPro" id="IPR050266">
    <property type="entry name" value="AB_hydrolase_sf"/>
</dbReference>
<sequence length="288" mass="31560">MERSQELGAPAAVELPQGAVRYFERGAGRPVVFVHGLLVNAELWRKVVPAVADAGFRCVAPDLPLGAHELPLRPDSDLSPAGVADLIADFLDALDLRDVLLVANDTGGALTQLLLTRRPERVGAVVFTPSDCFESFFPPVFAPLPKLARVPGFGLLTAGLLRVKPLQRLPVAFGWVAKRPVDARIVRRYLDPAWRSAGVRRDLRKFVRQVSNRYTLEAAPKLAAFDKPVLLAWAREDKLFPMPLARRFAGAFPDARLVEIEDSYTFVPEDQPGVLAGHIVEFAGVMAD</sequence>
<dbReference type="PANTHER" id="PTHR43798:SF24">
    <property type="entry name" value="CIS-3-ALKYL-4-ALKYLOXETAN-2-ONE DECARBOXYLASE"/>
    <property type="match status" value="1"/>
</dbReference>
<dbReference type="PANTHER" id="PTHR43798">
    <property type="entry name" value="MONOACYLGLYCEROL LIPASE"/>
    <property type="match status" value="1"/>
</dbReference>
<dbReference type="GO" id="GO:0016020">
    <property type="term" value="C:membrane"/>
    <property type="evidence" value="ECO:0007669"/>
    <property type="project" value="TreeGrafter"/>
</dbReference>
<evidence type="ECO:0000313" key="2">
    <source>
        <dbReference type="EMBL" id="AXB46736.1"/>
    </source>
</evidence>
<name>A0A344LFB2_9PSEU</name>
<dbReference type="Proteomes" id="UP000250434">
    <property type="component" value="Chromosome"/>
</dbReference>
<keyword evidence="3" id="KW-1185">Reference proteome</keyword>
<dbReference type="SUPFAM" id="SSF53474">
    <property type="entry name" value="alpha/beta-Hydrolases"/>
    <property type="match status" value="1"/>
</dbReference>
<gene>
    <name evidence="2" type="ORF">A4R43_33395</name>
</gene>